<dbReference type="AlphaFoldDB" id="A0A031K3B6"/>
<accession>A0A031K3B6</accession>
<dbReference type="eggNOG" id="COG0326">
    <property type="taxonomic scope" value="Bacteria"/>
</dbReference>
<dbReference type="SUPFAM" id="SSF55874">
    <property type="entry name" value="ATPase domain of HSP90 chaperone/DNA topoisomerase II/histidine kinase"/>
    <property type="match status" value="1"/>
</dbReference>
<dbReference type="PANTHER" id="PTHR32387">
    <property type="entry name" value="WU:FJ29H11"/>
    <property type="match status" value="1"/>
</dbReference>
<organism evidence="2 3">
    <name type="scientific">Novosphingobium resinovorum</name>
    <dbReference type="NCBI Taxonomy" id="158500"/>
    <lineage>
        <taxon>Bacteria</taxon>
        <taxon>Pseudomonadati</taxon>
        <taxon>Pseudomonadota</taxon>
        <taxon>Alphaproteobacteria</taxon>
        <taxon>Sphingomonadales</taxon>
        <taxon>Sphingomonadaceae</taxon>
        <taxon>Novosphingobium</taxon>
    </lineage>
</organism>
<dbReference type="Gene3D" id="3.30.565.10">
    <property type="entry name" value="Histidine kinase-like ATPase, C-terminal domain"/>
    <property type="match status" value="1"/>
</dbReference>
<gene>
    <name evidence="2" type="ORF">BV97_01200</name>
</gene>
<protein>
    <submittedName>
        <fullName evidence="2">ATPase</fullName>
    </submittedName>
</protein>
<dbReference type="NCBIfam" id="NF047352">
    <property type="entry name" value="P_loop_sacsin"/>
    <property type="match status" value="1"/>
</dbReference>
<name>A0A031K3B6_9SPHN</name>
<comment type="caution">
    <text evidence="2">The sequence shown here is derived from an EMBL/GenBank/DDBJ whole genome shotgun (WGS) entry which is preliminary data.</text>
</comment>
<evidence type="ECO:0000313" key="3">
    <source>
        <dbReference type="Proteomes" id="UP000024329"/>
    </source>
</evidence>
<dbReference type="Proteomes" id="UP000024329">
    <property type="component" value="Unassembled WGS sequence"/>
</dbReference>
<evidence type="ECO:0000259" key="1">
    <source>
        <dbReference type="Pfam" id="PF25794"/>
    </source>
</evidence>
<evidence type="ECO:0000313" key="2">
    <source>
        <dbReference type="EMBL" id="EZP83097.1"/>
    </source>
</evidence>
<dbReference type="PANTHER" id="PTHR32387:SF0">
    <property type="entry name" value="PROTEIN NO VEIN"/>
    <property type="match status" value="1"/>
</dbReference>
<dbReference type="InterPro" id="IPR058210">
    <property type="entry name" value="SACS/Nov_dom"/>
</dbReference>
<dbReference type="InterPro" id="IPR036890">
    <property type="entry name" value="HATPase_C_sf"/>
</dbReference>
<dbReference type="InterPro" id="IPR052957">
    <property type="entry name" value="Auxin_embryo_med"/>
</dbReference>
<dbReference type="EMBL" id="JFYZ01000003">
    <property type="protein sequence ID" value="EZP83097.1"/>
    <property type="molecule type" value="Genomic_DNA"/>
</dbReference>
<feature type="domain" description="Sacsin/Nov" evidence="1">
    <location>
        <begin position="78"/>
        <end position="124"/>
    </location>
</feature>
<sequence length="1026" mass="114909">MNNPFLEWLDDLCAKRQRWVDASHENDFDRGIWNATVDKYADPSHFIFELLQNAEDAEATWVRFQLEPDRIIFEHDGRPFDRLDIEGITGIGNTTKLDDGHKIGCFGIGFKSVYVVTDRPEVHSTIEGAPLAFAIESLVVPKLVETTHAETTTQIVLPLRADRAELALTRAREGLTASGPRSLLFLRNIKRLGWVDGDRRGEIEVSDTDGSIRSIRSNLSDGSSQLDRFLVLARAVEYREGRKQYEVKAALRLNSGGDLIPEDAPTRLAVFFETEELTGLHFHIHGPFQLTDNRGNIKRDDAWNAELIETIAAMVADALPSLRDRGLLKRSFLDLLPNASDELPVAFAPILTTLVAKFAAEELIPVQGGGFTTTASGIRGPADIRDLLGEAGLAEFCGRSGRRWIIAALKNSRADAFINTLKVEEFGPSDFFTSFRHVLGPQNLWLEADKLRRSCGREWFDALSDEQIQHFYLVLEAAHKVQRPSVPIGDFKFVRLEDGRRHSPRHAVFAPTDSDLDSDADQGELFLVKKSLIKLGRGRGKEVEQFLRRMGVRDIDERAFLNAILRTKYKGDVPKPNREQHLQHMRRFLRWWKETADVGPFADVSCIRAGIEATYHDAEDVYFGSPFLESGLATIYDGNTKGRDRVALWEGYKYLPRKDLIAFLGDCGVENELTISSSVISYGHPYWNDLRYDWGSARHTSTGINIDFYIDELPLLLARKDPSISKLIWGAARAVGASVMIARFSPNQQYEARKRPSSLAVALRDTRWIPSKDGSLQKPSELTSADLAKGYAVGGNEEWLRAIGFGEQARQRSEQTKARRQAGELIGLSSELVDQLGGLSADALAALSADMIKTINSRSFEPVDFPAREVGNPDRRAERLAQRAKAAPTKTYEVRERSVRTSDAGSRAIARTYLEDHYTNHLNEMICQGCHEKMPFDRPNGSPYFEAVECLDTLPQEQSENHLALCPTCSAKWHHANPITDAELRQKIAEASTPEIMVELAGAPVRLRFTQVHLDDLRVVGNLASP</sequence>
<reference evidence="2 3" key="1">
    <citation type="submission" date="2014-03" db="EMBL/GenBank/DDBJ databases">
        <title>Whole genome sequence of Novosphingobium resinovorum KF1.</title>
        <authorList>
            <person name="Gan H.M."/>
            <person name="Gan H.Y."/>
            <person name="Chew T.H."/>
            <person name="Savka M.A."/>
        </authorList>
    </citation>
    <scope>NUCLEOTIDE SEQUENCE [LARGE SCALE GENOMIC DNA]</scope>
    <source>
        <strain evidence="2 3">KF1</strain>
    </source>
</reference>
<dbReference type="Pfam" id="PF25794">
    <property type="entry name" value="SACS"/>
    <property type="match status" value="1"/>
</dbReference>
<proteinExistence type="predicted"/>
<dbReference type="RefSeq" id="WP_036524192.1">
    <property type="nucleotide sequence ID" value="NZ_JFYZ01000003.1"/>
</dbReference>
<dbReference type="PATRIC" id="fig|158500.4.peg.1234"/>